<reference evidence="3 4" key="1">
    <citation type="submission" date="2016-05" db="EMBL/GenBank/DDBJ databases">
        <title>Genome sequencing reveals origins of a unique bacterial endosymbiosis in the earliest lineages of terrestrial Fungi.</title>
        <authorList>
            <consortium name="DOE Joint Genome Institute"/>
            <person name="Uehling J."/>
            <person name="Gryganskyi A."/>
            <person name="Hameed K."/>
            <person name="Tschaplinski T."/>
            <person name="Misztal P."/>
            <person name="Wu S."/>
            <person name="Desiro A."/>
            <person name="Vande Pol N."/>
            <person name="Du Z.-Y."/>
            <person name="Zienkiewicz A."/>
            <person name="Zienkiewicz K."/>
            <person name="Morin E."/>
            <person name="Tisserant E."/>
            <person name="Splivallo R."/>
            <person name="Hainaut M."/>
            <person name="Henrissat B."/>
            <person name="Ohm R."/>
            <person name="Kuo A."/>
            <person name="Yan J."/>
            <person name="Lipzen A."/>
            <person name="Nolan M."/>
            <person name="Labutti K."/>
            <person name="Barry K."/>
            <person name="Goldstein A."/>
            <person name="Labbe J."/>
            <person name="Schadt C."/>
            <person name="Tuskan G."/>
            <person name="Grigoriev I."/>
            <person name="Martin F."/>
            <person name="Vilgalys R."/>
            <person name="Bonito G."/>
        </authorList>
    </citation>
    <scope>NUCLEOTIDE SEQUENCE [LARGE SCALE GENOMIC DNA]</scope>
    <source>
        <strain evidence="3 4">AG-77</strain>
    </source>
</reference>
<keyword evidence="4" id="KW-1185">Reference proteome</keyword>
<evidence type="ECO:0000256" key="1">
    <source>
        <dbReference type="SAM" id="MobiDB-lite"/>
    </source>
</evidence>
<feature type="region of interest" description="Disordered" evidence="1">
    <location>
        <begin position="84"/>
        <end position="105"/>
    </location>
</feature>
<evidence type="ECO:0000313" key="4">
    <source>
        <dbReference type="Proteomes" id="UP000078512"/>
    </source>
</evidence>
<feature type="transmembrane region" description="Helical" evidence="2">
    <location>
        <begin position="204"/>
        <end position="224"/>
    </location>
</feature>
<name>A0A197K2I1_9FUNG</name>
<dbReference type="OrthoDB" id="2383209at2759"/>
<keyword evidence="2" id="KW-0812">Transmembrane</keyword>
<feature type="transmembrane region" description="Helical" evidence="2">
    <location>
        <begin position="181"/>
        <end position="198"/>
    </location>
</feature>
<gene>
    <name evidence="3" type="ORF">K457DRAFT_440406</name>
</gene>
<feature type="region of interest" description="Disordered" evidence="1">
    <location>
        <begin position="129"/>
        <end position="171"/>
    </location>
</feature>
<dbReference type="AlphaFoldDB" id="A0A197K2I1"/>
<proteinExistence type="predicted"/>
<feature type="compositionally biased region" description="Polar residues" evidence="1">
    <location>
        <begin position="136"/>
        <end position="171"/>
    </location>
</feature>
<sequence>MSTATSSASRAGTLPSPSIPSPNSIVTSTNTSSLNTPTSAQHSYDDLDQKIADFRRNWTAGGGNLGPELLLNCVEYATFSPRSWGFKDRPSHEKSPTIGGANRNDWVVPPTPPALSGWAVGLQFNYVPGRTDRNSHSNNNHHYTPNGTSHQSRNSHPASTAHQPGKSTYHQASTSLPSSSFFYYLFYYSISLSLPLSLSLSLSLFTFTFLFLLAPLSFVISFVLL</sequence>
<evidence type="ECO:0000256" key="2">
    <source>
        <dbReference type="SAM" id="Phobius"/>
    </source>
</evidence>
<dbReference type="EMBL" id="KV442034">
    <property type="protein sequence ID" value="OAQ30664.1"/>
    <property type="molecule type" value="Genomic_DNA"/>
</dbReference>
<keyword evidence="2" id="KW-0472">Membrane</keyword>
<feature type="compositionally biased region" description="Low complexity" evidence="1">
    <location>
        <begin position="21"/>
        <end position="39"/>
    </location>
</feature>
<dbReference type="Proteomes" id="UP000078512">
    <property type="component" value="Unassembled WGS sequence"/>
</dbReference>
<feature type="region of interest" description="Disordered" evidence="1">
    <location>
        <begin position="1"/>
        <end position="42"/>
    </location>
</feature>
<organism evidence="3 4">
    <name type="scientific">Linnemannia elongata AG-77</name>
    <dbReference type="NCBI Taxonomy" id="1314771"/>
    <lineage>
        <taxon>Eukaryota</taxon>
        <taxon>Fungi</taxon>
        <taxon>Fungi incertae sedis</taxon>
        <taxon>Mucoromycota</taxon>
        <taxon>Mortierellomycotina</taxon>
        <taxon>Mortierellomycetes</taxon>
        <taxon>Mortierellales</taxon>
        <taxon>Mortierellaceae</taxon>
        <taxon>Linnemannia</taxon>
    </lineage>
</organism>
<protein>
    <submittedName>
        <fullName evidence="3">Uncharacterized protein</fullName>
    </submittedName>
</protein>
<accession>A0A197K2I1</accession>
<evidence type="ECO:0000313" key="3">
    <source>
        <dbReference type="EMBL" id="OAQ30664.1"/>
    </source>
</evidence>
<feature type="compositionally biased region" description="Basic and acidic residues" evidence="1">
    <location>
        <begin position="85"/>
        <end position="95"/>
    </location>
</feature>
<keyword evidence="2" id="KW-1133">Transmembrane helix</keyword>